<sequence>MRCARRASFTTLICDTLWKEGLTTGLSMVECPFSVFAEQFFNETWVTRLLKIGGAAFGVHRLRHLSRVLFQY</sequence>
<dbReference type="AlphaFoldDB" id="A0AAP0QE92"/>
<dbReference type="Proteomes" id="UP001428341">
    <property type="component" value="Unassembled WGS sequence"/>
</dbReference>
<name>A0AAP0QE92_9ROSI</name>
<dbReference type="EMBL" id="JBCGBO010000025">
    <property type="protein sequence ID" value="KAK9176766.1"/>
    <property type="molecule type" value="Genomic_DNA"/>
</dbReference>
<accession>A0AAP0QE92</accession>
<reference evidence="1 2" key="1">
    <citation type="submission" date="2024-05" db="EMBL/GenBank/DDBJ databases">
        <title>Haplotype-resolved chromosome-level genome assembly of Huyou (Citrus changshanensis).</title>
        <authorList>
            <person name="Miao C."/>
            <person name="Chen W."/>
            <person name="Wu Y."/>
            <person name="Wang L."/>
            <person name="Zhao S."/>
            <person name="Grierson D."/>
            <person name="Xu C."/>
            <person name="Chen K."/>
        </authorList>
    </citation>
    <scope>NUCLEOTIDE SEQUENCE [LARGE SCALE GENOMIC DNA]</scope>
    <source>
        <strain evidence="1">01-14</strain>
        <tissue evidence="1">Leaf</tissue>
    </source>
</reference>
<evidence type="ECO:0000313" key="1">
    <source>
        <dbReference type="EMBL" id="KAK9176766.1"/>
    </source>
</evidence>
<evidence type="ECO:0000313" key="2">
    <source>
        <dbReference type="Proteomes" id="UP001428341"/>
    </source>
</evidence>
<keyword evidence="2" id="KW-1185">Reference proteome</keyword>
<comment type="caution">
    <text evidence="1">The sequence shown here is derived from an EMBL/GenBank/DDBJ whole genome shotgun (WGS) entry which is preliminary data.</text>
</comment>
<gene>
    <name evidence="1" type="ORF">WN944_028785</name>
</gene>
<protein>
    <submittedName>
        <fullName evidence="1">Uncharacterized protein</fullName>
    </submittedName>
</protein>
<proteinExistence type="predicted"/>
<organism evidence="1 2">
    <name type="scientific">Citrus x changshan-huyou</name>
    <dbReference type="NCBI Taxonomy" id="2935761"/>
    <lineage>
        <taxon>Eukaryota</taxon>
        <taxon>Viridiplantae</taxon>
        <taxon>Streptophyta</taxon>
        <taxon>Embryophyta</taxon>
        <taxon>Tracheophyta</taxon>
        <taxon>Spermatophyta</taxon>
        <taxon>Magnoliopsida</taxon>
        <taxon>eudicotyledons</taxon>
        <taxon>Gunneridae</taxon>
        <taxon>Pentapetalae</taxon>
        <taxon>rosids</taxon>
        <taxon>malvids</taxon>
        <taxon>Sapindales</taxon>
        <taxon>Rutaceae</taxon>
        <taxon>Aurantioideae</taxon>
        <taxon>Citrus</taxon>
    </lineage>
</organism>